<keyword evidence="2" id="KW-1185">Reference proteome</keyword>
<evidence type="ECO:0008006" key="3">
    <source>
        <dbReference type="Google" id="ProtNLM"/>
    </source>
</evidence>
<dbReference type="Proteomes" id="UP000832097">
    <property type="component" value="Chromosome"/>
</dbReference>
<organism evidence="1 2">
    <name type="scientific">Agromyces larvae</name>
    <dbReference type="NCBI Taxonomy" id="2929802"/>
    <lineage>
        <taxon>Bacteria</taxon>
        <taxon>Bacillati</taxon>
        <taxon>Actinomycetota</taxon>
        <taxon>Actinomycetes</taxon>
        <taxon>Micrococcales</taxon>
        <taxon>Microbacteriaceae</taxon>
        <taxon>Agromyces</taxon>
    </lineage>
</organism>
<evidence type="ECO:0000313" key="2">
    <source>
        <dbReference type="Proteomes" id="UP000832097"/>
    </source>
</evidence>
<name>A0ABY4BX04_9MICO</name>
<accession>A0ABY4BX04</accession>
<reference evidence="1 2" key="1">
    <citation type="submission" date="2022-03" db="EMBL/GenBank/DDBJ databases">
        <title>Mucilaginibacter sp. isolated from the gut of Protaetia brevitarsis seulensis larvae.</title>
        <authorList>
            <person name="Won M."/>
            <person name="Kim S.-J."/>
            <person name="Kwon S.-W."/>
        </authorList>
    </citation>
    <scope>NUCLEOTIDE SEQUENCE [LARGE SCALE GENOMIC DNA]</scope>
    <source>
        <strain evidence="1 2">CFWR-12</strain>
    </source>
</reference>
<protein>
    <recommendedName>
        <fullName evidence="3">HK97 gp10 family phage protein</fullName>
    </recommendedName>
</protein>
<proteinExistence type="predicted"/>
<dbReference type="EMBL" id="CP094528">
    <property type="protein sequence ID" value="UOE43745.1"/>
    <property type="molecule type" value="Genomic_DNA"/>
</dbReference>
<evidence type="ECO:0000313" key="1">
    <source>
        <dbReference type="EMBL" id="UOE43745.1"/>
    </source>
</evidence>
<gene>
    <name evidence="1" type="ORF">MTO99_16475</name>
</gene>
<sequence>MAPRSRHGIVSAEAAADLQAVTRAVRAAPAELARLLDATAREQLSGVWGEELGKRPASGAQQKFVLAEAEAIPNAAGLTVTTGDDWGHNAPLPRIYEFGTKNRDKTTTYRRRIPGTRRTTSVTRRTRRQLPERRAQGWIAYPAANATGARVFRMWAQLVHKVTHDWMEGKLG</sequence>
<dbReference type="RefSeq" id="WP_243554925.1">
    <property type="nucleotide sequence ID" value="NZ_CP094528.1"/>
</dbReference>